<dbReference type="eggNOG" id="ENOG503137C">
    <property type="taxonomic scope" value="Bacteria"/>
</dbReference>
<proteinExistence type="predicted"/>
<evidence type="ECO:0000256" key="1">
    <source>
        <dbReference type="SAM" id="MobiDB-lite"/>
    </source>
</evidence>
<protein>
    <submittedName>
        <fullName evidence="2">Uncharacterized protein</fullName>
    </submittedName>
</protein>
<feature type="compositionally biased region" description="Acidic residues" evidence="1">
    <location>
        <begin position="94"/>
        <end position="105"/>
    </location>
</feature>
<reference evidence="2 3" key="1">
    <citation type="submission" date="2014-09" db="EMBL/GenBank/DDBJ databases">
        <title>Using Illumina technology Improving SMRT sequencing Genome Assembly by RASTools.</title>
        <authorList>
            <person name="Zhou Y."/>
            <person name="Ma T."/>
            <person name="Liu T."/>
        </authorList>
    </citation>
    <scope>NUCLEOTIDE SEQUENCE [LARGE SCALE GENOMIC DNA]</scope>
    <source>
        <strain evidence="2 3">ATCC 55669</strain>
    </source>
</reference>
<gene>
    <name evidence="2" type="ORF">MC45_08070</name>
</gene>
<dbReference type="EMBL" id="CP009571">
    <property type="protein sequence ID" value="AIT08093.1"/>
    <property type="molecule type" value="Genomic_DNA"/>
</dbReference>
<dbReference type="KEGG" id="stax:MC45_08070"/>
<organism evidence="2 3">
    <name type="scientific">Sphingomonas taxi</name>
    <dbReference type="NCBI Taxonomy" id="1549858"/>
    <lineage>
        <taxon>Bacteria</taxon>
        <taxon>Pseudomonadati</taxon>
        <taxon>Pseudomonadota</taxon>
        <taxon>Alphaproteobacteria</taxon>
        <taxon>Sphingomonadales</taxon>
        <taxon>Sphingomonadaceae</taxon>
        <taxon>Sphingomonas</taxon>
    </lineage>
</organism>
<sequence length="118" mass="12670">MNAINRGLDETKPNKGADMVEDWEAALADLEVSGAKGILRDLGSLRKQLEKDQPDADRVHALLHRLGAATTKIADKADKSQDKLKALGEALTEAGEDQPDEEEDTAAAAAPKRARKKA</sequence>
<evidence type="ECO:0000313" key="2">
    <source>
        <dbReference type="EMBL" id="AIT08093.1"/>
    </source>
</evidence>
<keyword evidence="3" id="KW-1185">Reference proteome</keyword>
<dbReference type="HOGENOM" id="CLU_2205741_0_0_5"/>
<feature type="region of interest" description="Disordered" evidence="1">
    <location>
        <begin position="84"/>
        <end position="118"/>
    </location>
</feature>
<dbReference type="AlphaFoldDB" id="A0A097EKJ5"/>
<evidence type="ECO:0000313" key="3">
    <source>
        <dbReference type="Proteomes" id="UP000033200"/>
    </source>
</evidence>
<accession>A0A097EKJ5</accession>
<dbReference type="Proteomes" id="UP000033200">
    <property type="component" value="Chromosome"/>
</dbReference>
<name>A0A097EKJ5_9SPHN</name>